<keyword evidence="4" id="KW-0813">Transport</keyword>
<protein>
    <submittedName>
        <fullName evidence="8">Trafficking protein particle complex subunit 3</fullName>
    </submittedName>
</protein>
<comment type="similarity">
    <text evidence="3">Belongs to the TRAPP small subunits family. BET3 subfamily.</text>
</comment>
<evidence type="ECO:0000313" key="8">
    <source>
        <dbReference type="EMBL" id="MES1922694.1"/>
    </source>
</evidence>
<comment type="subcellular location">
    <subcellularLocation>
        <location evidence="2">Endoplasmic reticulum</location>
    </subcellularLocation>
    <subcellularLocation>
        <location evidence="1">Golgi apparatus</location>
        <location evidence="1">cis-Golgi network</location>
    </subcellularLocation>
</comment>
<keyword evidence="9" id="KW-1185">Reference proteome</keyword>
<dbReference type="InterPro" id="IPR016721">
    <property type="entry name" value="Bet3"/>
</dbReference>
<dbReference type="PANTHER" id="PTHR13048">
    <property type="entry name" value="TRAFFICKING PROTEIN PARTICLE COMPLEX SUBUNIT 3"/>
    <property type="match status" value="1"/>
</dbReference>
<dbReference type="Pfam" id="PF04051">
    <property type="entry name" value="TRAPP"/>
    <property type="match status" value="1"/>
</dbReference>
<organism evidence="8 9">
    <name type="scientific">Bonamia ostreae</name>
    <dbReference type="NCBI Taxonomy" id="126728"/>
    <lineage>
        <taxon>Eukaryota</taxon>
        <taxon>Sar</taxon>
        <taxon>Rhizaria</taxon>
        <taxon>Endomyxa</taxon>
        <taxon>Ascetosporea</taxon>
        <taxon>Haplosporida</taxon>
        <taxon>Bonamia</taxon>
    </lineage>
</organism>
<evidence type="ECO:0000256" key="1">
    <source>
        <dbReference type="ARBA" id="ARBA00004222"/>
    </source>
</evidence>
<sequence length="171" mass="19076">MAKEETAKILKKTGTISADLFILTYGSLVIEIIKEYDDNIALVNHKLFSIGENMGKRMCEEFLLLSENQNCSSFKESVDVIAKTALKVYLGTTAEVKKTENPNVFVMFLEHNPLEKYLNLPESKADLVYSNVVPGVIRGALSAIGIQVDCRIDFEQTKKTGETIIIVNKVK</sequence>
<accession>A0ABV2AT79</accession>
<comment type="caution">
    <text evidence="8">The sequence shown here is derived from an EMBL/GenBank/DDBJ whole genome shotgun (WGS) entry which is preliminary data.</text>
</comment>
<dbReference type="SUPFAM" id="SSF111126">
    <property type="entry name" value="Ligand-binding domain in the NO signalling and Golgi transport"/>
    <property type="match status" value="1"/>
</dbReference>
<keyword evidence="6" id="KW-0931">ER-Golgi transport</keyword>
<keyword evidence="5" id="KW-0256">Endoplasmic reticulum</keyword>
<reference evidence="8 9" key="1">
    <citation type="journal article" date="2024" name="BMC Biol.">
        <title>Comparative genomics of Ascetosporea gives new insight into the evolutionary basis for animal parasitism in Rhizaria.</title>
        <authorList>
            <person name="Hiltunen Thoren M."/>
            <person name="Onut-Brannstrom I."/>
            <person name="Alfjorden A."/>
            <person name="Peckova H."/>
            <person name="Swords F."/>
            <person name="Hooper C."/>
            <person name="Holzer A.S."/>
            <person name="Bass D."/>
            <person name="Burki F."/>
        </authorList>
    </citation>
    <scope>NUCLEOTIDE SEQUENCE [LARGE SCALE GENOMIC DNA]</scope>
    <source>
        <strain evidence="8">20-A016</strain>
    </source>
</reference>
<proteinExistence type="inferred from homology"/>
<evidence type="ECO:0000256" key="5">
    <source>
        <dbReference type="ARBA" id="ARBA00022824"/>
    </source>
</evidence>
<evidence type="ECO:0000256" key="3">
    <source>
        <dbReference type="ARBA" id="ARBA00006218"/>
    </source>
</evidence>
<name>A0ABV2AT79_9EUKA</name>
<keyword evidence="7" id="KW-0333">Golgi apparatus</keyword>
<dbReference type="InterPro" id="IPR007194">
    <property type="entry name" value="TRAPP_component"/>
</dbReference>
<gene>
    <name evidence="8" type="primary">TRAPPC3</name>
    <name evidence="8" type="ORF">MHBO_004218</name>
</gene>
<evidence type="ECO:0000256" key="6">
    <source>
        <dbReference type="ARBA" id="ARBA00022892"/>
    </source>
</evidence>
<evidence type="ECO:0000256" key="7">
    <source>
        <dbReference type="ARBA" id="ARBA00023034"/>
    </source>
</evidence>
<evidence type="ECO:0000256" key="4">
    <source>
        <dbReference type="ARBA" id="ARBA00022448"/>
    </source>
</evidence>
<dbReference type="Gene3D" id="3.30.1380.20">
    <property type="entry name" value="Trafficking protein particle complex subunit 3"/>
    <property type="match status" value="1"/>
</dbReference>
<dbReference type="EMBL" id="JBDODL010003453">
    <property type="protein sequence ID" value="MES1922694.1"/>
    <property type="molecule type" value="Genomic_DNA"/>
</dbReference>
<evidence type="ECO:0000313" key="9">
    <source>
        <dbReference type="Proteomes" id="UP001439008"/>
    </source>
</evidence>
<evidence type="ECO:0000256" key="2">
    <source>
        <dbReference type="ARBA" id="ARBA00004240"/>
    </source>
</evidence>
<dbReference type="Proteomes" id="UP001439008">
    <property type="component" value="Unassembled WGS sequence"/>
</dbReference>
<dbReference type="InterPro" id="IPR024096">
    <property type="entry name" value="NO_sig/Golgi_transp_ligand-bd"/>
</dbReference>